<protein>
    <submittedName>
        <fullName evidence="2">TorF family putative porin</fullName>
    </submittedName>
</protein>
<dbReference type="RefSeq" id="WP_369058978.1">
    <property type="nucleotide sequence ID" value="NZ_CP158375.1"/>
</dbReference>
<feature type="signal peptide" evidence="1">
    <location>
        <begin position="1"/>
        <end position="23"/>
    </location>
</feature>
<reference evidence="2" key="1">
    <citation type="submission" date="2024-06" db="EMBL/GenBank/DDBJ databases">
        <title>Caulobacter inopinatus, sp. nov.</title>
        <authorList>
            <person name="Donachie S.P."/>
        </authorList>
    </citation>
    <scope>NUCLEOTIDE SEQUENCE</scope>
    <source>
        <strain evidence="2">73W</strain>
    </source>
</reference>
<evidence type="ECO:0000313" key="2">
    <source>
        <dbReference type="EMBL" id="XDO96124.1"/>
    </source>
</evidence>
<gene>
    <name evidence="2" type="ORF">ABOZ73_15210</name>
</gene>
<dbReference type="InterPro" id="IPR023614">
    <property type="entry name" value="Porin_dom_sf"/>
</dbReference>
<name>A0AB39KRX2_9CAUL</name>
<dbReference type="NCBIfam" id="TIGR02001">
    <property type="entry name" value="gcw_chp"/>
    <property type="match status" value="1"/>
</dbReference>
<feature type="chain" id="PRO_5044294711" evidence="1">
    <location>
        <begin position="24"/>
        <end position="230"/>
    </location>
</feature>
<keyword evidence="1" id="KW-0732">Signal</keyword>
<dbReference type="Pfam" id="PF09694">
    <property type="entry name" value="Gcw_chp"/>
    <property type="match status" value="1"/>
</dbReference>
<dbReference type="AlphaFoldDB" id="A0AB39KRX2"/>
<proteinExistence type="predicted"/>
<dbReference type="EMBL" id="CP158375">
    <property type="protein sequence ID" value="XDO96124.1"/>
    <property type="molecule type" value="Genomic_DNA"/>
</dbReference>
<accession>A0AB39KRX2</accession>
<dbReference type="Gene3D" id="2.40.160.10">
    <property type="entry name" value="Porin"/>
    <property type="match status" value="1"/>
</dbReference>
<dbReference type="SUPFAM" id="SSF56935">
    <property type="entry name" value="Porins"/>
    <property type="match status" value="1"/>
</dbReference>
<organism evidence="2">
    <name type="scientific">Caulobacter sp. 73W</name>
    <dbReference type="NCBI Taxonomy" id="3161137"/>
    <lineage>
        <taxon>Bacteria</taxon>
        <taxon>Pseudomonadati</taxon>
        <taxon>Pseudomonadota</taxon>
        <taxon>Alphaproteobacteria</taxon>
        <taxon>Caulobacterales</taxon>
        <taxon>Caulobacteraceae</taxon>
        <taxon>Caulobacter</taxon>
    </lineage>
</organism>
<dbReference type="InterPro" id="IPR010239">
    <property type="entry name" value="CHP02001"/>
</dbReference>
<evidence type="ECO:0000256" key="1">
    <source>
        <dbReference type="SAM" id="SignalP"/>
    </source>
</evidence>
<sequence>MKTLKLALCAAAASMLMTGVAAAQDGGPSIAFNVGAASDYIFRGVSQSDQEPVVFGGADVTAGKFYAGVWASSLDYLNSTDAEIDYYFGVKPTFGPISADFAAIYYTYVDQPEGADYNYWEFKAAASVPVGAGSIGTALYVSPDYFGAGVKETAYYEVNGSYPVMDKLALSATLGRLDYKGNGDYTTWNIGGTYALTDNLAIDLRYADTSRHEFGDYYEESFVATLKATF</sequence>